<dbReference type="AlphaFoldDB" id="A0A3A2Z0K9"/>
<keyword evidence="2" id="KW-1185">Reference proteome</keyword>
<dbReference type="STRING" id="2070753.A0A3A2Z0K9"/>
<proteinExistence type="predicted"/>
<accession>A0A3A2Z0K9</accession>
<organism evidence="1 2">
    <name type="scientific">Aspergillus sclerotialis</name>
    <dbReference type="NCBI Taxonomy" id="2070753"/>
    <lineage>
        <taxon>Eukaryota</taxon>
        <taxon>Fungi</taxon>
        <taxon>Dikarya</taxon>
        <taxon>Ascomycota</taxon>
        <taxon>Pezizomycotina</taxon>
        <taxon>Eurotiomycetes</taxon>
        <taxon>Eurotiomycetidae</taxon>
        <taxon>Eurotiales</taxon>
        <taxon>Aspergillaceae</taxon>
        <taxon>Aspergillus</taxon>
        <taxon>Aspergillus subgen. Polypaecilum</taxon>
    </lineage>
</organism>
<evidence type="ECO:0000313" key="1">
    <source>
        <dbReference type="EMBL" id="RJE16649.1"/>
    </source>
</evidence>
<evidence type="ECO:0000313" key="2">
    <source>
        <dbReference type="Proteomes" id="UP000266188"/>
    </source>
</evidence>
<gene>
    <name evidence="1" type="ORF">PHISCL_11014</name>
</gene>
<sequence length="81" mass="8479">MTGDMVTLVTGEEFKMMNASNVHAAFITVTGPVWAHLTPMGNGTFTVAIPKGIMGQSYVVLTRGNGQATDDNILAGPAIIQ</sequence>
<protein>
    <submittedName>
        <fullName evidence="1">Uncharacterized protein</fullName>
    </submittedName>
</protein>
<name>A0A3A2Z0K9_9EURO</name>
<dbReference type="OrthoDB" id="1001765at2759"/>
<dbReference type="Proteomes" id="UP000266188">
    <property type="component" value="Unassembled WGS sequence"/>
</dbReference>
<comment type="caution">
    <text evidence="1">The sequence shown here is derived from an EMBL/GenBank/DDBJ whole genome shotgun (WGS) entry which is preliminary data.</text>
</comment>
<reference evidence="2" key="1">
    <citation type="submission" date="2017-02" db="EMBL/GenBank/DDBJ databases">
        <authorList>
            <person name="Tafer H."/>
            <person name="Lopandic K."/>
        </authorList>
    </citation>
    <scope>NUCLEOTIDE SEQUENCE [LARGE SCALE GENOMIC DNA]</scope>
    <source>
        <strain evidence="2">CBS 366.77</strain>
    </source>
</reference>
<dbReference type="EMBL" id="MVGC01003404">
    <property type="protein sequence ID" value="RJE16649.1"/>
    <property type="molecule type" value="Genomic_DNA"/>
</dbReference>
<feature type="non-terminal residue" evidence="1">
    <location>
        <position position="81"/>
    </location>
</feature>